<organism evidence="1 2">
    <name type="scientific">Candida boidinii</name>
    <name type="common">Yeast</name>
    <dbReference type="NCBI Taxonomy" id="5477"/>
    <lineage>
        <taxon>Eukaryota</taxon>
        <taxon>Fungi</taxon>
        <taxon>Dikarya</taxon>
        <taxon>Ascomycota</taxon>
        <taxon>Saccharomycotina</taxon>
        <taxon>Pichiomycetes</taxon>
        <taxon>Pichiales</taxon>
        <taxon>Pichiaceae</taxon>
        <taxon>Ogataea</taxon>
        <taxon>Ogataea/Candida clade</taxon>
    </lineage>
</organism>
<name>A0ACB5TXN0_CANBO</name>
<sequence length="481" mass="53226">MKLSNKKRELHAPSGATTNSDSNMINSNNNNSKQEEDQIPLIEQACDSCRKRKLKCSKEYPKCSKCVTHKWECNYFPRTVRSPLTRAHLTSVENRVKQLELMFSRLLPNEDLESVLKGSRALDKVSINRNLTNSINNNNNNSNRNDIISLPPISNAMTPSISEGTSSRIVLPEDYLPMTGNFFDWSEDDDEGSEDSDILPAPKDLLSSKTSTISLSSLNRQGTMDLDGSSNANANSAAQGAYNQSNSSSFDSSGTNTNFQMSFNENNNNTNNNNNSQDSNSQKLKSGSPSNPATSPTIHPTRSVDGMAVNPSTKAGYFGTGSSSSFLRVMKIKDLNLRTDTESDIEDILNSDDDDLDDDEVGIEDMDDDPIDEEDEDEYDEGDDLSNIKRHMGNTGGPYGRRSGSQQHGANGMFEYINVKSEREQSRSSSIAASLNLKSHVGYENFSKLQINSKLSIDLLLNDDYLNSTSLQKQLIEAYFK</sequence>
<accession>A0ACB5TXN0</accession>
<keyword evidence="2" id="KW-1185">Reference proteome</keyword>
<reference evidence="1" key="1">
    <citation type="submission" date="2023-04" db="EMBL/GenBank/DDBJ databases">
        <title>Candida boidinii NBRC 1967.</title>
        <authorList>
            <person name="Ichikawa N."/>
            <person name="Sato H."/>
            <person name="Tonouchi N."/>
        </authorList>
    </citation>
    <scope>NUCLEOTIDE SEQUENCE</scope>
    <source>
        <strain evidence="1">NBRC 1967</strain>
    </source>
</reference>
<dbReference type="Proteomes" id="UP001165101">
    <property type="component" value="Unassembled WGS sequence"/>
</dbReference>
<comment type="caution">
    <text evidence="1">The sequence shown here is derived from an EMBL/GenBank/DDBJ whole genome shotgun (WGS) entry which is preliminary data.</text>
</comment>
<dbReference type="EMBL" id="BSXV01002844">
    <property type="protein sequence ID" value="GME96869.1"/>
    <property type="molecule type" value="Genomic_DNA"/>
</dbReference>
<proteinExistence type="predicted"/>
<evidence type="ECO:0000313" key="2">
    <source>
        <dbReference type="Proteomes" id="UP001165101"/>
    </source>
</evidence>
<evidence type="ECO:0000313" key="1">
    <source>
        <dbReference type="EMBL" id="GME96869.1"/>
    </source>
</evidence>
<protein>
    <submittedName>
        <fullName evidence="1">Unnamed protein product</fullName>
    </submittedName>
</protein>
<gene>
    <name evidence="1" type="ORF">Cboi01_000441800</name>
</gene>